<evidence type="ECO:0000256" key="3">
    <source>
        <dbReference type="ARBA" id="ARBA00022833"/>
    </source>
</evidence>
<comment type="caution">
    <text evidence="7">The sequence shown here is derived from an EMBL/GenBank/DDBJ whole genome shotgun (WGS) entry which is preliminary data.</text>
</comment>
<feature type="domain" description="SWIM-type" evidence="6">
    <location>
        <begin position="690"/>
        <end position="722"/>
    </location>
</feature>
<dbReference type="AlphaFoldDB" id="A0AAE0E8Q9"/>
<dbReference type="EMBL" id="JANJYJ010000004">
    <property type="protein sequence ID" value="KAK3219069.1"/>
    <property type="molecule type" value="Genomic_DNA"/>
</dbReference>
<feature type="compositionally biased region" description="Acidic residues" evidence="5">
    <location>
        <begin position="159"/>
        <end position="179"/>
    </location>
</feature>
<keyword evidence="3" id="KW-0862">Zinc</keyword>
<evidence type="ECO:0000256" key="4">
    <source>
        <dbReference type="PROSITE-ProRule" id="PRU00325"/>
    </source>
</evidence>
<dbReference type="Proteomes" id="UP001281410">
    <property type="component" value="Unassembled WGS sequence"/>
</dbReference>
<accession>A0AAE0E8Q9</accession>
<dbReference type="PANTHER" id="PTHR31973:SF187">
    <property type="entry name" value="MUTATOR TRANSPOSASE MUDRA PROTEIN"/>
    <property type="match status" value="1"/>
</dbReference>
<dbReference type="GO" id="GO:0008270">
    <property type="term" value="F:zinc ion binding"/>
    <property type="evidence" value="ECO:0007669"/>
    <property type="project" value="UniProtKB-KW"/>
</dbReference>
<dbReference type="Pfam" id="PF03108">
    <property type="entry name" value="DBD_Tnp_Mut"/>
    <property type="match status" value="1"/>
</dbReference>
<keyword evidence="2 4" id="KW-0863">Zinc-finger</keyword>
<evidence type="ECO:0000259" key="6">
    <source>
        <dbReference type="PROSITE" id="PS50966"/>
    </source>
</evidence>
<proteinExistence type="predicted"/>
<dbReference type="Pfam" id="PF10551">
    <property type="entry name" value="MULE"/>
    <property type="match status" value="1"/>
</dbReference>
<evidence type="ECO:0000313" key="8">
    <source>
        <dbReference type="Proteomes" id="UP001281410"/>
    </source>
</evidence>
<dbReference type="PROSITE" id="PS50966">
    <property type="entry name" value="ZF_SWIM"/>
    <property type="match status" value="1"/>
</dbReference>
<feature type="region of interest" description="Disordered" evidence="5">
    <location>
        <begin position="772"/>
        <end position="799"/>
    </location>
</feature>
<dbReference type="SMART" id="SM00575">
    <property type="entry name" value="ZnF_PMZ"/>
    <property type="match status" value="1"/>
</dbReference>
<dbReference type="InterPro" id="IPR006564">
    <property type="entry name" value="Znf_PMZ"/>
</dbReference>
<dbReference type="InterPro" id="IPR018289">
    <property type="entry name" value="MULE_transposase_dom"/>
</dbReference>
<evidence type="ECO:0000256" key="1">
    <source>
        <dbReference type="ARBA" id="ARBA00022723"/>
    </source>
</evidence>
<evidence type="ECO:0000313" key="7">
    <source>
        <dbReference type="EMBL" id="KAK3219069.1"/>
    </source>
</evidence>
<keyword evidence="8" id="KW-1185">Reference proteome</keyword>
<evidence type="ECO:0000256" key="2">
    <source>
        <dbReference type="ARBA" id="ARBA00022771"/>
    </source>
</evidence>
<name>A0AAE0E8Q9_9ROSI</name>
<dbReference type="PANTHER" id="PTHR31973">
    <property type="entry name" value="POLYPROTEIN, PUTATIVE-RELATED"/>
    <property type="match status" value="1"/>
</dbReference>
<feature type="region of interest" description="Disordered" evidence="5">
    <location>
        <begin position="157"/>
        <end position="185"/>
    </location>
</feature>
<sequence>MELKEKHWVGGQSVSCSANNMCTMDIFKIFTLSGGNLVKVGECDVDHISLITLIHAICEKLSGNPDVPTGDYSVWAQLPWSGARYEVGSDSDVFEVFKIFEKHGLDRIVFKVEECCYVPTPPEETNATSNSEPPVLDMEGRYEALGWCDMEDEKLNYEGDSEQDDDKDDKADEDCEEDNTQYNEVPIVEEESVDEDDGIIKECMDGFEGYQSKSDDEYFTDLELELDQVRISTLVKGKPFKRIVDGIIRFHIGQIFNSKEHMRDVFKEYAIQEGVELKRVKNDRVRQTYECTGDGCGWRAHGSCMIDGVTFMIKTLIDQHDCHRVYNNKEAKVKWIASKFENLVKSNPSIDVNVIGDLLREKYNVSVDIQRLYKVKHRALNKLAKDHANCFGYLRRYAYMLNQSNPGVVVHICTQHPQPTFQRMFLSFEPQKVGFLEGCRPFIGVDGCHLKGPFGGVLLSAVSLDANSGLFPLAVCICEKETQNSWEWFLNNLKIYLNYPAGRNLTFMSDRQKGVIAALELHFPFAQRRYCARHIYANFKLSYKGDHYKKLFWRAARSSNIYYFKVAMKEIGVINPAAKKWLEEIEPKHWSRFAYDPVIRCDHVTNNMTEAFNSMLGTHRAASYLDLLEFIRRMVMRKFNERKEECRAWSSVLPPRVHAKILKHSKESRTLTMIAAGNMEYELLGASGGYAVKLREYNCQCGSWQVSGIPCCHAMAAISHYCGRATVKDKVAEFVHSSLNKSAYLQTYVGMIHPIPDQKRWPEVPACMLIPGETELMNPPPRTAQPGRPKKQRKRELDEAPKVGRYGTVICKLCHQAGHNKRSCQRMNDNQAKGGLVGALSSHQPN</sequence>
<dbReference type="InterPro" id="IPR007527">
    <property type="entry name" value="Znf_SWIM"/>
</dbReference>
<gene>
    <name evidence="7" type="ORF">Dsin_013039</name>
</gene>
<organism evidence="7 8">
    <name type="scientific">Dipteronia sinensis</name>
    <dbReference type="NCBI Taxonomy" id="43782"/>
    <lineage>
        <taxon>Eukaryota</taxon>
        <taxon>Viridiplantae</taxon>
        <taxon>Streptophyta</taxon>
        <taxon>Embryophyta</taxon>
        <taxon>Tracheophyta</taxon>
        <taxon>Spermatophyta</taxon>
        <taxon>Magnoliopsida</taxon>
        <taxon>eudicotyledons</taxon>
        <taxon>Gunneridae</taxon>
        <taxon>Pentapetalae</taxon>
        <taxon>rosids</taxon>
        <taxon>malvids</taxon>
        <taxon>Sapindales</taxon>
        <taxon>Sapindaceae</taxon>
        <taxon>Hippocastanoideae</taxon>
        <taxon>Acereae</taxon>
        <taxon>Dipteronia</taxon>
    </lineage>
</organism>
<dbReference type="Pfam" id="PF04434">
    <property type="entry name" value="SWIM"/>
    <property type="match status" value="1"/>
</dbReference>
<evidence type="ECO:0000256" key="5">
    <source>
        <dbReference type="SAM" id="MobiDB-lite"/>
    </source>
</evidence>
<reference evidence="7" key="1">
    <citation type="journal article" date="2023" name="Plant J.">
        <title>Genome sequences and population genomics provide insights into the demographic history, inbreeding, and mutation load of two 'living fossil' tree species of Dipteronia.</title>
        <authorList>
            <person name="Feng Y."/>
            <person name="Comes H.P."/>
            <person name="Chen J."/>
            <person name="Zhu S."/>
            <person name="Lu R."/>
            <person name="Zhang X."/>
            <person name="Li P."/>
            <person name="Qiu J."/>
            <person name="Olsen K.M."/>
            <person name="Qiu Y."/>
        </authorList>
    </citation>
    <scope>NUCLEOTIDE SEQUENCE</scope>
    <source>
        <strain evidence="7">NBL</strain>
    </source>
</reference>
<dbReference type="InterPro" id="IPR004332">
    <property type="entry name" value="Transposase_MuDR"/>
</dbReference>
<keyword evidence="1" id="KW-0479">Metal-binding</keyword>
<protein>
    <recommendedName>
        <fullName evidence="6">SWIM-type domain-containing protein</fullName>
    </recommendedName>
</protein>